<dbReference type="PANTHER" id="PTHR43640">
    <property type="entry name" value="OS07G0260300 PROTEIN"/>
    <property type="match status" value="1"/>
</dbReference>
<dbReference type="Gene3D" id="3.40.30.10">
    <property type="entry name" value="Glutaredoxin"/>
    <property type="match status" value="1"/>
</dbReference>
<dbReference type="SUPFAM" id="SSF52833">
    <property type="entry name" value="Thioredoxin-like"/>
    <property type="match status" value="1"/>
</dbReference>
<reference evidence="2 3" key="1">
    <citation type="submission" date="2015-07" db="EMBL/GenBank/DDBJ databases">
        <authorList>
            <person name="Kim K.M."/>
        </authorList>
    </citation>
    <scope>NUCLEOTIDE SEQUENCE [LARGE SCALE GENOMIC DNA]</scope>
    <source>
        <strain evidence="2 3">KCTC 12363</strain>
    </source>
</reference>
<dbReference type="STRING" id="320787.CA2015_2571"/>
<evidence type="ECO:0000259" key="1">
    <source>
        <dbReference type="Pfam" id="PF08534"/>
    </source>
</evidence>
<accession>A0A0H4PUI9</accession>
<gene>
    <name evidence="2" type="ORF">CA2015_2571</name>
</gene>
<dbReference type="InterPro" id="IPR013740">
    <property type="entry name" value="Redoxin"/>
</dbReference>
<evidence type="ECO:0000313" key="3">
    <source>
        <dbReference type="Proteomes" id="UP000036520"/>
    </source>
</evidence>
<dbReference type="AlphaFoldDB" id="A0A0H4PUI9"/>
<dbReference type="GO" id="GO:0016853">
    <property type="term" value="F:isomerase activity"/>
    <property type="evidence" value="ECO:0007669"/>
    <property type="project" value="UniProtKB-KW"/>
</dbReference>
<dbReference type="EMBL" id="CP012040">
    <property type="protein sequence ID" value="AKP51982.1"/>
    <property type="molecule type" value="Genomic_DNA"/>
</dbReference>
<dbReference type="OrthoDB" id="9809746at2"/>
<keyword evidence="3" id="KW-1185">Reference proteome</keyword>
<dbReference type="InterPro" id="IPR036249">
    <property type="entry name" value="Thioredoxin-like_sf"/>
</dbReference>
<sequence>MNKLFGCFLFCILWASALYGQKISNLEMVDAISGQEYSLEKNKTSNAQVFIFYTLKCPYPKLYNTRIKALKEKYAQSNISFALVNPHAGQEDESLEKLSSLAFAKNNKLPFLMDTDQAFTKMTGVKKIPEVVIITSGPTGYSVAYRGAIDNNAQAMESATVHYLETALDDLIKRDRPSPTITRAVGCNIRF</sequence>
<dbReference type="Pfam" id="PF08534">
    <property type="entry name" value="Redoxin"/>
    <property type="match status" value="1"/>
</dbReference>
<dbReference type="KEGG" id="camu:CA2015_2571"/>
<dbReference type="Proteomes" id="UP000036520">
    <property type="component" value="Chromosome"/>
</dbReference>
<dbReference type="PANTHER" id="PTHR43640:SF1">
    <property type="entry name" value="THIOREDOXIN-DEPENDENT PEROXIREDOXIN"/>
    <property type="match status" value="1"/>
</dbReference>
<dbReference type="InterPro" id="IPR047262">
    <property type="entry name" value="PRX-like1"/>
</dbReference>
<protein>
    <submittedName>
        <fullName evidence="2">Thiol-disulfide isomerase/thioredoxin</fullName>
    </submittedName>
</protein>
<proteinExistence type="predicted"/>
<dbReference type="GO" id="GO:0016491">
    <property type="term" value="F:oxidoreductase activity"/>
    <property type="evidence" value="ECO:0007669"/>
    <property type="project" value="InterPro"/>
</dbReference>
<feature type="domain" description="Redoxin" evidence="1">
    <location>
        <begin position="21"/>
        <end position="134"/>
    </location>
</feature>
<dbReference type="RefSeq" id="WP_048642266.1">
    <property type="nucleotide sequence ID" value="NZ_CP012040.1"/>
</dbReference>
<evidence type="ECO:0000313" key="2">
    <source>
        <dbReference type="EMBL" id="AKP51982.1"/>
    </source>
</evidence>
<name>A0A0H4PUI9_9BACT</name>
<keyword evidence="2" id="KW-0413">Isomerase</keyword>
<organism evidence="2 3">
    <name type="scientific">Cyclobacterium amurskyense</name>
    <dbReference type="NCBI Taxonomy" id="320787"/>
    <lineage>
        <taxon>Bacteria</taxon>
        <taxon>Pseudomonadati</taxon>
        <taxon>Bacteroidota</taxon>
        <taxon>Cytophagia</taxon>
        <taxon>Cytophagales</taxon>
        <taxon>Cyclobacteriaceae</taxon>
        <taxon>Cyclobacterium</taxon>
    </lineage>
</organism>